<dbReference type="InterPro" id="IPR016035">
    <property type="entry name" value="Acyl_Trfase/lysoPLipase"/>
</dbReference>
<feature type="non-terminal residue" evidence="8">
    <location>
        <position position="1"/>
    </location>
</feature>
<dbReference type="AlphaFoldDB" id="A0A1V3ZYK0"/>
<dbReference type="InterPro" id="IPR016036">
    <property type="entry name" value="Malonyl_transacylase_ACP-bd"/>
</dbReference>
<dbReference type="Gene3D" id="3.10.129.110">
    <property type="entry name" value="Polyketide synthase dehydratase"/>
    <property type="match status" value="1"/>
</dbReference>
<dbReference type="InterPro" id="IPR049552">
    <property type="entry name" value="PKS_DH_N"/>
</dbReference>
<dbReference type="InterPro" id="IPR050091">
    <property type="entry name" value="PKS_NRPS_Biosynth_Enz"/>
</dbReference>
<dbReference type="InterPro" id="IPR032821">
    <property type="entry name" value="PKS_assoc"/>
</dbReference>
<keyword evidence="1" id="KW-0596">Phosphopantetheine</keyword>
<dbReference type="InterPro" id="IPR001227">
    <property type="entry name" value="Ac_transferase_dom_sf"/>
</dbReference>
<dbReference type="Gene3D" id="3.40.366.10">
    <property type="entry name" value="Malonyl-Coenzyme A Acyl Carrier Protein, domain 2"/>
    <property type="match status" value="1"/>
</dbReference>
<evidence type="ECO:0000256" key="2">
    <source>
        <dbReference type="ARBA" id="ARBA00022553"/>
    </source>
</evidence>
<dbReference type="InterPro" id="IPR014043">
    <property type="entry name" value="Acyl_transferase_dom"/>
</dbReference>
<dbReference type="Gene3D" id="3.40.47.10">
    <property type="match status" value="1"/>
</dbReference>
<evidence type="ECO:0000313" key="9">
    <source>
        <dbReference type="Proteomes" id="UP000190539"/>
    </source>
</evidence>
<comment type="caution">
    <text evidence="8">The sequence shown here is derived from an EMBL/GenBank/DDBJ whole genome shotgun (WGS) entry which is preliminary data.</text>
</comment>
<dbReference type="PROSITE" id="PS52019">
    <property type="entry name" value="PKS_MFAS_DH"/>
    <property type="match status" value="1"/>
</dbReference>
<dbReference type="FunFam" id="3.40.366.10:FF:000002">
    <property type="entry name" value="Probable polyketide synthase 2"/>
    <property type="match status" value="1"/>
</dbReference>
<dbReference type="Pfam" id="PF16197">
    <property type="entry name" value="KAsynt_C_assoc"/>
    <property type="match status" value="1"/>
</dbReference>
<feature type="domain" description="PKS/mFAS DH" evidence="7">
    <location>
        <begin position="520"/>
        <end position="580"/>
    </location>
</feature>
<dbReference type="SUPFAM" id="SSF52151">
    <property type="entry name" value="FabD/lysophospholipase-like"/>
    <property type="match status" value="1"/>
</dbReference>
<gene>
    <name evidence="8" type="ORF">B1H18_34740</name>
</gene>
<evidence type="ECO:0000256" key="3">
    <source>
        <dbReference type="ARBA" id="ARBA00022679"/>
    </source>
</evidence>
<dbReference type="PANTHER" id="PTHR43775">
    <property type="entry name" value="FATTY ACID SYNTHASE"/>
    <property type="match status" value="1"/>
</dbReference>
<feature type="non-terminal residue" evidence="8">
    <location>
        <position position="580"/>
    </location>
</feature>
<keyword evidence="5" id="KW-0012">Acyltransferase</keyword>
<keyword evidence="2" id="KW-0597">Phosphoprotein</keyword>
<organism evidence="8 9">
    <name type="scientific">Streptomyces tsukubensis</name>
    <dbReference type="NCBI Taxonomy" id="83656"/>
    <lineage>
        <taxon>Bacteria</taxon>
        <taxon>Bacillati</taxon>
        <taxon>Actinomycetota</taxon>
        <taxon>Actinomycetes</taxon>
        <taxon>Kitasatosporales</taxon>
        <taxon>Streptomycetaceae</taxon>
        <taxon>Streptomyces</taxon>
    </lineage>
</organism>
<evidence type="ECO:0000256" key="4">
    <source>
        <dbReference type="ARBA" id="ARBA00023268"/>
    </source>
</evidence>
<dbReference type="Pfam" id="PF21089">
    <property type="entry name" value="PKS_DH_N"/>
    <property type="match status" value="1"/>
</dbReference>
<dbReference type="SUPFAM" id="SSF53901">
    <property type="entry name" value="Thiolase-like"/>
    <property type="match status" value="1"/>
</dbReference>
<dbReference type="InterPro" id="IPR049900">
    <property type="entry name" value="PKS_mFAS_DH"/>
</dbReference>
<dbReference type="Pfam" id="PF00698">
    <property type="entry name" value="Acyl_transf_1"/>
    <property type="match status" value="1"/>
</dbReference>
<evidence type="ECO:0000259" key="7">
    <source>
        <dbReference type="PROSITE" id="PS52019"/>
    </source>
</evidence>
<dbReference type="InterPro" id="IPR042104">
    <property type="entry name" value="PKS_dehydratase_sf"/>
</dbReference>
<dbReference type="SUPFAM" id="SSF55048">
    <property type="entry name" value="Probable ACP-binding domain of malonyl-CoA ACP transacylase"/>
    <property type="match status" value="1"/>
</dbReference>
<sequence length="580" mass="61784">RHVDWSSGSVELLTRERAWPRGDRLRRAGVSAFGISGTNAHVILEEAPLADIGEPEEPLTAPDTDRPPHALPWILSAKSVPALGEQAERLLSALEENSEVSAQEVGFSLATTRSKLEHRAVIVGVERDDLMVGLRALAKGEIRSGVVRGSSGDSQVAWVFPGQGSQWVGMGVELLQRSRAFAERIAACERALEPYTDWSLRAVLRSEPDAPELDRVDVAQPVLWAVMVSLAQLWQSSGVQPSAVVGHSQGEIAAACVAGGLSLEDGAKVVALRSQAIGRVLSGHGGMVSVALSREEVLTHLTRWDDRLSVAAVNGPGSVVVSGEPQALDELLVLCERENIRARRVPVDYASHSAQVEKVREEVLRALDGITPRSGTIPFRSTVTGDWLDTAELDAAYWYTNLRNTVEFEGAVSALLHQGYGVFIEVSPHPVLTVAVGDLVEEANGVVVGSLRRNDGGMDRMLLSLAEAFVRGVDIDWAGFFSGVRWVGLPTYAFQRERFWLESSGAAVNAEGLGVSAAGHPLLGAAVSLAGDGGALLTARLSLDTHPWLADHSVLGTALLPGTALVELAVRAGDEVGCDV</sequence>
<dbReference type="Proteomes" id="UP000190539">
    <property type="component" value="Unassembled WGS sequence"/>
</dbReference>
<dbReference type="InterPro" id="IPR016039">
    <property type="entry name" value="Thiolase-like"/>
</dbReference>
<dbReference type="SMART" id="SM00827">
    <property type="entry name" value="PKS_AT"/>
    <property type="match status" value="1"/>
</dbReference>
<evidence type="ECO:0000313" key="8">
    <source>
        <dbReference type="EMBL" id="OON69550.1"/>
    </source>
</evidence>
<dbReference type="Gene3D" id="3.30.70.3290">
    <property type="match status" value="1"/>
</dbReference>
<proteinExistence type="predicted"/>
<name>A0A1V3ZYK0_9ACTN</name>
<dbReference type="EMBL" id="MVFC01000094">
    <property type="protein sequence ID" value="OON69550.1"/>
    <property type="molecule type" value="Genomic_DNA"/>
</dbReference>
<evidence type="ECO:0000256" key="5">
    <source>
        <dbReference type="ARBA" id="ARBA00023315"/>
    </source>
</evidence>
<dbReference type="GO" id="GO:0006633">
    <property type="term" value="P:fatty acid biosynthetic process"/>
    <property type="evidence" value="ECO:0007669"/>
    <property type="project" value="TreeGrafter"/>
</dbReference>
<keyword evidence="3" id="KW-0808">Transferase</keyword>
<protein>
    <recommendedName>
        <fullName evidence="7">PKS/mFAS DH domain-containing protein</fullName>
    </recommendedName>
</protein>
<dbReference type="PANTHER" id="PTHR43775:SF51">
    <property type="entry name" value="INACTIVE PHENOLPHTHIOCEROL SYNTHESIS POLYKETIDE SYNTHASE TYPE I PKS1-RELATED"/>
    <property type="match status" value="1"/>
</dbReference>
<dbReference type="GO" id="GO:0004312">
    <property type="term" value="F:fatty acid synthase activity"/>
    <property type="evidence" value="ECO:0007669"/>
    <property type="project" value="TreeGrafter"/>
</dbReference>
<reference evidence="8 9" key="1">
    <citation type="submission" date="2017-02" db="EMBL/GenBank/DDBJ databases">
        <title>Draft Genome Sequence of Streptomyces tsukubaensis F601, a Producer of the immunosuppressant tacrolimus FK506.</title>
        <authorList>
            <person name="Zong G."/>
            <person name="Zhong C."/>
            <person name="Fu J."/>
            <person name="Qin R."/>
            <person name="Cao G."/>
        </authorList>
    </citation>
    <scope>NUCLEOTIDE SEQUENCE [LARGE SCALE GENOMIC DNA]</scope>
    <source>
        <strain evidence="8 9">F601</strain>
    </source>
</reference>
<keyword evidence="9" id="KW-1185">Reference proteome</keyword>
<dbReference type="STRING" id="83656.B1H18_34740"/>
<accession>A0A1V3ZYK0</accession>
<evidence type="ECO:0000256" key="6">
    <source>
        <dbReference type="PROSITE-ProRule" id="PRU01363"/>
    </source>
</evidence>
<evidence type="ECO:0000256" key="1">
    <source>
        <dbReference type="ARBA" id="ARBA00022450"/>
    </source>
</evidence>
<keyword evidence="4" id="KW-0511">Multifunctional enzyme</keyword>
<comment type="caution">
    <text evidence="6">Lacks conserved residue(s) required for the propagation of feature annotation.</text>
</comment>